<keyword evidence="1" id="KW-0472">Membrane</keyword>
<proteinExistence type="predicted"/>
<keyword evidence="1" id="KW-0812">Transmembrane</keyword>
<dbReference type="Pfam" id="PF22564">
    <property type="entry name" value="HAAS"/>
    <property type="match status" value="1"/>
</dbReference>
<reference evidence="2" key="1">
    <citation type="submission" date="2021-06" db="EMBL/GenBank/DDBJ databases">
        <title>Description of novel taxa of the family Lachnospiraceae.</title>
        <authorList>
            <person name="Chaplin A.V."/>
            <person name="Sokolova S.R."/>
            <person name="Pikina A.P."/>
            <person name="Korzhanova M."/>
            <person name="Belova V."/>
            <person name="Korostin D."/>
            <person name="Efimov B.A."/>
        </authorList>
    </citation>
    <scope>NUCLEOTIDE SEQUENCE</scope>
    <source>
        <strain evidence="2">ASD5720</strain>
    </source>
</reference>
<keyword evidence="1" id="KW-1133">Transmembrane helix</keyword>
<dbReference type="AlphaFoldDB" id="A0A949NIV7"/>
<dbReference type="EMBL" id="JAHQCW010000043">
    <property type="protein sequence ID" value="MBU9738855.1"/>
    <property type="molecule type" value="Genomic_DNA"/>
</dbReference>
<sequence length="172" mass="18855">MGRQEFLDGLRTALSGEVSPAVIRDNLNYYEGYISGEIQKGRSEEDVMGELGDPRLIARTIIDTSGGGQSSYQQAGRQSGYYEEESAGAGGGTGDDSSRGFRAEFNGNGFNMRYDKPKRPWFEKALIAVVIILAVFLVISMITGLISFLFPILVPLLIIYIIYRIIRGSGGR</sequence>
<dbReference type="Proteomes" id="UP000712157">
    <property type="component" value="Unassembled WGS sequence"/>
</dbReference>
<evidence type="ECO:0000313" key="2">
    <source>
        <dbReference type="EMBL" id="MBU9738855.1"/>
    </source>
</evidence>
<evidence type="ECO:0000256" key="1">
    <source>
        <dbReference type="SAM" id="Phobius"/>
    </source>
</evidence>
<accession>A0A949NIV7</accession>
<keyword evidence="3" id="KW-1185">Reference proteome</keyword>
<gene>
    <name evidence="2" type="ORF">KTH89_20140</name>
</gene>
<dbReference type="RefSeq" id="WP_238722882.1">
    <property type="nucleotide sequence ID" value="NZ_JAHQCW010000043.1"/>
</dbReference>
<comment type="caution">
    <text evidence="2">The sequence shown here is derived from an EMBL/GenBank/DDBJ whole genome shotgun (WGS) entry which is preliminary data.</text>
</comment>
<feature type="transmembrane region" description="Helical" evidence="1">
    <location>
        <begin position="121"/>
        <end position="142"/>
    </location>
</feature>
<name>A0A949NIV7_9FIRM</name>
<protein>
    <submittedName>
        <fullName evidence="2">DUF1700 domain-containing protein</fullName>
    </submittedName>
</protein>
<feature type="transmembrane region" description="Helical" evidence="1">
    <location>
        <begin position="148"/>
        <end position="166"/>
    </location>
</feature>
<organism evidence="2 3">
    <name type="scientific">Diplocloster agilis</name>
    <dbReference type="NCBI Taxonomy" id="2850323"/>
    <lineage>
        <taxon>Bacteria</taxon>
        <taxon>Bacillati</taxon>
        <taxon>Bacillota</taxon>
        <taxon>Clostridia</taxon>
        <taxon>Lachnospirales</taxon>
        <taxon>Lachnospiraceae</taxon>
        <taxon>Diplocloster</taxon>
    </lineage>
</organism>
<evidence type="ECO:0000313" key="3">
    <source>
        <dbReference type="Proteomes" id="UP000712157"/>
    </source>
</evidence>